<accession>A0A239P1M6</accession>
<dbReference type="Proteomes" id="UP000198282">
    <property type="component" value="Unassembled WGS sequence"/>
</dbReference>
<evidence type="ECO:0000256" key="1">
    <source>
        <dbReference type="SAM" id="Phobius"/>
    </source>
</evidence>
<sequence>MNAFTWVLVVVFGGAAVIWIRDILKSRREPGRIRTHVPSSLLRGARLDRMGGRPDGIMLLDQEARHARERGAGNRPPGA</sequence>
<protein>
    <submittedName>
        <fullName evidence="2">Uncharacterized protein</fullName>
    </submittedName>
</protein>
<gene>
    <name evidence="2" type="ORF">SAMN05216276_108110</name>
</gene>
<evidence type="ECO:0000313" key="2">
    <source>
        <dbReference type="EMBL" id="SNT60985.1"/>
    </source>
</evidence>
<dbReference type="AlphaFoldDB" id="A0A239P1M6"/>
<name>A0A239P1M6_9ACTN</name>
<keyword evidence="1" id="KW-0472">Membrane</keyword>
<keyword evidence="3" id="KW-1185">Reference proteome</keyword>
<reference evidence="2 3" key="1">
    <citation type="submission" date="2017-06" db="EMBL/GenBank/DDBJ databases">
        <authorList>
            <person name="Kim H.J."/>
            <person name="Triplett B.A."/>
        </authorList>
    </citation>
    <scope>NUCLEOTIDE SEQUENCE [LARGE SCALE GENOMIC DNA]</scope>
    <source>
        <strain evidence="2 3">CGMCC 4.2132</strain>
    </source>
</reference>
<keyword evidence="1" id="KW-1133">Transmembrane helix</keyword>
<feature type="transmembrane region" description="Helical" evidence="1">
    <location>
        <begin position="6"/>
        <end position="24"/>
    </location>
</feature>
<keyword evidence="1" id="KW-0812">Transmembrane</keyword>
<evidence type="ECO:0000313" key="3">
    <source>
        <dbReference type="Proteomes" id="UP000198282"/>
    </source>
</evidence>
<dbReference type="EMBL" id="FZOD01000081">
    <property type="protein sequence ID" value="SNT60985.1"/>
    <property type="molecule type" value="Genomic_DNA"/>
</dbReference>
<proteinExistence type="predicted"/>
<organism evidence="2 3">
    <name type="scientific">Streptosporangium subroseum</name>
    <dbReference type="NCBI Taxonomy" id="106412"/>
    <lineage>
        <taxon>Bacteria</taxon>
        <taxon>Bacillati</taxon>
        <taxon>Actinomycetota</taxon>
        <taxon>Actinomycetes</taxon>
        <taxon>Streptosporangiales</taxon>
        <taxon>Streptosporangiaceae</taxon>
        <taxon>Streptosporangium</taxon>
    </lineage>
</organism>